<evidence type="ECO:0000313" key="2">
    <source>
        <dbReference type="Proteomes" id="UP000475325"/>
    </source>
</evidence>
<dbReference type="AlphaFoldDB" id="A0A7C8NRJ0"/>
<gene>
    <name evidence="1" type="ORF">TWF102_003886</name>
</gene>
<sequence>MILYKAHIKPGPPWPYQPGSVASTLEGSEFPRPAYLRSCVGYDPEDPKPVRLTGFNSVWSSTGWTRGARNSKLRRGRVQSLDFVTPTSYHALVTAPGVYT</sequence>
<name>A0A7C8NRJ0_ORBOL</name>
<reference evidence="1 2" key="1">
    <citation type="submission" date="2019-06" db="EMBL/GenBank/DDBJ databases">
        <authorList>
            <person name="Palmer J.M."/>
        </authorList>
    </citation>
    <scope>NUCLEOTIDE SEQUENCE [LARGE SCALE GENOMIC DNA]</scope>
    <source>
        <strain evidence="1 2">TWF102</strain>
    </source>
</reference>
<dbReference type="EMBL" id="WIQW01000019">
    <property type="protein sequence ID" value="KAF3103063.1"/>
    <property type="molecule type" value="Genomic_DNA"/>
</dbReference>
<protein>
    <submittedName>
        <fullName evidence="1">Uncharacterized protein</fullName>
    </submittedName>
</protein>
<organism evidence="1 2">
    <name type="scientific">Orbilia oligospora</name>
    <name type="common">Nematode-trapping fungus</name>
    <name type="synonym">Arthrobotrys oligospora</name>
    <dbReference type="NCBI Taxonomy" id="2813651"/>
    <lineage>
        <taxon>Eukaryota</taxon>
        <taxon>Fungi</taxon>
        <taxon>Dikarya</taxon>
        <taxon>Ascomycota</taxon>
        <taxon>Pezizomycotina</taxon>
        <taxon>Orbiliomycetes</taxon>
        <taxon>Orbiliales</taxon>
        <taxon>Orbiliaceae</taxon>
        <taxon>Orbilia</taxon>
    </lineage>
</organism>
<proteinExistence type="predicted"/>
<dbReference type="Proteomes" id="UP000475325">
    <property type="component" value="Unassembled WGS sequence"/>
</dbReference>
<accession>A0A7C8NRJ0</accession>
<evidence type="ECO:0000313" key="1">
    <source>
        <dbReference type="EMBL" id="KAF3103063.1"/>
    </source>
</evidence>
<comment type="caution">
    <text evidence="1">The sequence shown here is derived from an EMBL/GenBank/DDBJ whole genome shotgun (WGS) entry which is preliminary data.</text>
</comment>